<dbReference type="Proteomes" id="UP000694392">
    <property type="component" value="Unplaced"/>
</dbReference>
<dbReference type="AlphaFoldDB" id="A0A8D0GVP7"/>
<evidence type="ECO:0000256" key="7">
    <source>
        <dbReference type="ARBA" id="ARBA00023273"/>
    </source>
</evidence>
<sequence length="206" mass="24316">MFLQNSKEEIIRWEEGKKWQAKMEGTRNKLKEKEKAMDSLTKQLTTLKELYSKADKEKIALQKKLKSSGITADYVMGVRASELETKLEELRKQNIDLENEIAHMKTQQALPRDSVVEELHLKKRYLQEKLHALERQFSRDAFSRPSTSGIGSDDQYQKEQELQKENLRLSSENVELRFQLEQANKDLPRLKVYFLYASYFKIPLKM</sequence>
<dbReference type="InterPro" id="IPR026201">
    <property type="entry name" value="Cep290"/>
</dbReference>
<dbReference type="GO" id="GO:0001822">
    <property type="term" value="P:kidney development"/>
    <property type="evidence" value="ECO:0007669"/>
    <property type="project" value="TreeGrafter"/>
</dbReference>
<dbReference type="PANTHER" id="PTHR18879:SF20">
    <property type="entry name" value="CENTROSOMAL PROTEIN OF 290 KDA"/>
    <property type="match status" value="1"/>
</dbReference>
<dbReference type="GO" id="GO:0043010">
    <property type="term" value="P:camera-type eye development"/>
    <property type="evidence" value="ECO:0007669"/>
    <property type="project" value="TreeGrafter"/>
</dbReference>
<dbReference type="GO" id="GO:1905349">
    <property type="term" value="P:ciliary transition zone assembly"/>
    <property type="evidence" value="ECO:0007669"/>
    <property type="project" value="TreeGrafter"/>
</dbReference>
<dbReference type="GO" id="GO:1905515">
    <property type="term" value="P:non-motile cilium assembly"/>
    <property type="evidence" value="ECO:0007669"/>
    <property type="project" value="TreeGrafter"/>
</dbReference>
<evidence type="ECO:0000256" key="8">
    <source>
        <dbReference type="SAM" id="Coils"/>
    </source>
</evidence>
<dbReference type="GeneTree" id="ENSGT00730000111039"/>
<keyword evidence="7" id="KW-0966">Cell projection</keyword>
<comment type="subcellular location">
    <subcellularLocation>
        <location evidence="1">Cytoplasm</location>
        <location evidence="1">Cytoskeleton</location>
        <location evidence="1">Cilium basal body</location>
    </subcellularLocation>
    <subcellularLocation>
        <location evidence="2">Cytoplasm</location>
        <location evidence="2">Cytoskeleton</location>
        <location evidence="2">Microtubule organizing center</location>
        <location evidence="2">Centrosome</location>
    </subcellularLocation>
</comment>
<dbReference type="PANTHER" id="PTHR18879">
    <property type="entry name" value="CENTROSOMAL PROTEIN OF 290 KDA"/>
    <property type="match status" value="1"/>
</dbReference>
<protein>
    <submittedName>
        <fullName evidence="9">Uncharacterized protein</fullName>
    </submittedName>
</protein>
<dbReference type="GO" id="GO:0035869">
    <property type="term" value="C:ciliary transition zone"/>
    <property type="evidence" value="ECO:0007669"/>
    <property type="project" value="TreeGrafter"/>
</dbReference>
<keyword evidence="3" id="KW-0963">Cytoplasm</keyword>
<name>A0A8D0GVP7_SPHPU</name>
<keyword evidence="5 8" id="KW-0175">Coiled coil</keyword>
<evidence type="ECO:0000313" key="10">
    <source>
        <dbReference type="Proteomes" id="UP000694392"/>
    </source>
</evidence>
<evidence type="ECO:0000256" key="4">
    <source>
        <dbReference type="ARBA" id="ARBA00022794"/>
    </source>
</evidence>
<proteinExistence type="predicted"/>
<evidence type="ECO:0000256" key="6">
    <source>
        <dbReference type="ARBA" id="ARBA00023212"/>
    </source>
</evidence>
<dbReference type="GO" id="GO:0034451">
    <property type="term" value="C:centriolar satellite"/>
    <property type="evidence" value="ECO:0007669"/>
    <property type="project" value="TreeGrafter"/>
</dbReference>
<feature type="coiled-coil region" evidence="8">
    <location>
        <begin position="23"/>
        <end position="136"/>
    </location>
</feature>
<dbReference type="Ensembl" id="ENSSPUT00000012300.1">
    <property type="protein sequence ID" value="ENSSPUP00000011525.1"/>
    <property type="gene ID" value="ENSSPUG00000008851.1"/>
</dbReference>
<evidence type="ECO:0000256" key="5">
    <source>
        <dbReference type="ARBA" id="ARBA00023054"/>
    </source>
</evidence>
<reference evidence="9" key="2">
    <citation type="submission" date="2025-09" db="UniProtKB">
        <authorList>
            <consortium name="Ensembl"/>
        </authorList>
    </citation>
    <scope>IDENTIFICATION</scope>
</reference>
<evidence type="ECO:0000256" key="2">
    <source>
        <dbReference type="ARBA" id="ARBA00004300"/>
    </source>
</evidence>
<evidence type="ECO:0000256" key="1">
    <source>
        <dbReference type="ARBA" id="ARBA00004120"/>
    </source>
</evidence>
<accession>A0A8D0GVP7</accession>
<keyword evidence="4" id="KW-0970">Cilium biogenesis/degradation</keyword>
<reference evidence="9" key="1">
    <citation type="submission" date="2025-08" db="UniProtKB">
        <authorList>
            <consortium name="Ensembl"/>
        </authorList>
    </citation>
    <scope>IDENTIFICATION</scope>
</reference>
<evidence type="ECO:0000313" key="9">
    <source>
        <dbReference type="Ensembl" id="ENSSPUP00000011525.1"/>
    </source>
</evidence>
<organism evidence="9 10">
    <name type="scientific">Sphenodon punctatus</name>
    <name type="common">Tuatara</name>
    <name type="synonym">Hatteria punctata</name>
    <dbReference type="NCBI Taxonomy" id="8508"/>
    <lineage>
        <taxon>Eukaryota</taxon>
        <taxon>Metazoa</taxon>
        <taxon>Chordata</taxon>
        <taxon>Craniata</taxon>
        <taxon>Vertebrata</taxon>
        <taxon>Euteleostomi</taxon>
        <taxon>Lepidosauria</taxon>
        <taxon>Sphenodontia</taxon>
        <taxon>Sphenodontidae</taxon>
        <taxon>Sphenodon</taxon>
    </lineage>
</organism>
<evidence type="ECO:0000256" key="3">
    <source>
        <dbReference type="ARBA" id="ARBA00022490"/>
    </source>
</evidence>
<dbReference type="GO" id="GO:0097711">
    <property type="term" value="P:ciliary basal body-plasma membrane docking"/>
    <property type="evidence" value="ECO:0007669"/>
    <property type="project" value="TreeGrafter"/>
</dbReference>
<keyword evidence="6" id="KW-0206">Cytoskeleton</keyword>
<keyword evidence="10" id="KW-1185">Reference proteome</keyword>